<dbReference type="Gene3D" id="3.40.710.10">
    <property type="entry name" value="DD-peptidase/beta-lactamase superfamily"/>
    <property type="match status" value="2"/>
</dbReference>
<evidence type="ECO:0000256" key="14">
    <source>
        <dbReference type="ARBA" id="ARBA00023268"/>
    </source>
</evidence>
<evidence type="ECO:0000259" key="20">
    <source>
        <dbReference type="Pfam" id="PF00905"/>
    </source>
</evidence>
<feature type="transmembrane region" description="Helical" evidence="19">
    <location>
        <begin position="56"/>
        <end position="76"/>
    </location>
</feature>
<feature type="region of interest" description="Disordered" evidence="18">
    <location>
        <begin position="784"/>
        <end position="842"/>
    </location>
</feature>
<evidence type="ECO:0000256" key="7">
    <source>
        <dbReference type="ARBA" id="ARBA00022670"/>
    </source>
</evidence>
<evidence type="ECO:0000256" key="10">
    <source>
        <dbReference type="ARBA" id="ARBA00022801"/>
    </source>
</evidence>
<evidence type="ECO:0000256" key="11">
    <source>
        <dbReference type="ARBA" id="ARBA00022960"/>
    </source>
</evidence>
<comment type="similarity">
    <text evidence="4">In the N-terminal section; belongs to the glycosyltransferase 51 family.</text>
</comment>
<evidence type="ECO:0000256" key="5">
    <source>
        <dbReference type="ARBA" id="ARBA00022475"/>
    </source>
</evidence>
<name>A0ABP9D4N1_9BACT</name>
<evidence type="ECO:0000256" key="12">
    <source>
        <dbReference type="ARBA" id="ARBA00022984"/>
    </source>
</evidence>
<keyword evidence="14" id="KW-0511">Multifunctional enzyme</keyword>
<dbReference type="SUPFAM" id="SSF53955">
    <property type="entry name" value="Lysozyme-like"/>
    <property type="match status" value="1"/>
</dbReference>
<protein>
    <submittedName>
        <fullName evidence="22">Transglycosylase domain-containing protein</fullName>
    </submittedName>
</protein>
<dbReference type="InterPro" id="IPR012338">
    <property type="entry name" value="Beta-lactam/transpept-like"/>
</dbReference>
<feature type="domain" description="Glycosyl transferase family 51" evidence="21">
    <location>
        <begin position="103"/>
        <end position="281"/>
    </location>
</feature>
<evidence type="ECO:0000256" key="4">
    <source>
        <dbReference type="ARBA" id="ARBA00007739"/>
    </source>
</evidence>
<reference evidence="23" key="1">
    <citation type="journal article" date="2019" name="Int. J. Syst. Evol. Microbiol.">
        <title>The Global Catalogue of Microorganisms (GCM) 10K type strain sequencing project: providing services to taxonomists for standard genome sequencing and annotation.</title>
        <authorList>
            <consortium name="The Broad Institute Genomics Platform"/>
            <consortium name="The Broad Institute Genome Sequencing Center for Infectious Disease"/>
            <person name="Wu L."/>
            <person name="Ma J."/>
        </authorList>
    </citation>
    <scope>NUCLEOTIDE SEQUENCE [LARGE SCALE GENOMIC DNA]</scope>
    <source>
        <strain evidence="23">JCM 18326</strain>
    </source>
</reference>
<proteinExistence type="inferred from homology"/>
<keyword evidence="19" id="KW-1133">Transmembrane helix</keyword>
<dbReference type="RefSeq" id="WP_345369634.1">
    <property type="nucleotide sequence ID" value="NZ_BAABJX010000017.1"/>
</dbReference>
<keyword evidence="7" id="KW-0645">Protease</keyword>
<keyword evidence="5" id="KW-1003">Cell membrane</keyword>
<evidence type="ECO:0000256" key="3">
    <source>
        <dbReference type="ARBA" id="ARBA00007090"/>
    </source>
</evidence>
<keyword evidence="13 19" id="KW-0472">Membrane</keyword>
<dbReference type="SUPFAM" id="SSF56601">
    <property type="entry name" value="beta-lactamase/transpeptidase-like"/>
    <property type="match status" value="1"/>
</dbReference>
<keyword evidence="8" id="KW-0328">Glycosyltransferase</keyword>
<gene>
    <name evidence="22" type="ORF">GCM10023331_09460</name>
</gene>
<evidence type="ECO:0000256" key="16">
    <source>
        <dbReference type="ARBA" id="ARBA00034000"/>
    </source>
</evidence>
<dbReference type="Pfam" id="PF00905">
    <property type="entry name" value="Transpeptidase"/>
    <property type="match status" value="1"/>
</dbReference>
<keyword evidence="6" id="KW-0121">Carboxypeptidase</keyword>
<feature type="domain" description="Penicillin-binding protein transpeptidase" evidence="20">
    <location>
        <begin position="455"/>
        <end position="694"/>
    </location>
</feature>
<evidence type="ECO:0000256" key="13">
    <source>
        <dbReference type="ARBA" id="ARBA00023136"/>
    </source>
</evidence>
<comment type="subcellular location">
    <subcellularLocation>
        <location evidence="1">Cell membrane</location>
    </subcellularLocation>
</comment>
<comment type="pathway">
    <text evidence="2">Cell wall biogenesis; peptidoglycan biosynthesis.</text>
</comment>
<evidence type="ECO:0000259" key="21">
    <source>
        <dbReference type="Pfam" id="PF00912"/>
    </source>
</evidence>
<dbReference type="InterPro" id="IPR036950">
    <property type="entry name" value="PBP_transglycosylase"/>
</dbReference>
<dbReference type="InterPro" id="IPR001460">
    <property type="entry name" value="PCN-bd_Tpept"/>
</dbReference>
<dbReference type="EMBL" id="BAABJX010000017">
    <property type="protein sequence ID" value="GAA4826856.1"/>
    <property type="molecule type" value="Genomic_DNA"/>
</dbReference>
<comment type="similarity">
    <text evidence="3">In the C-terminal section; belongs to the transpeptidase family.</text>
</comment>
<accession>A0ABP9D4N1</accession>
<comment type="catalytic activity">
    <reaction evidence="17">
        <text>[GlcNAc-(1-&gt;4)-Mur2Ac(oyl-L-Ala-gamma-D-Glu-L-Lys-D-Ala-D-Ala)](n)-di-trans,octa-cis-undecaprenyl diphosphate + beta-D-GlcNAc-(1-&gt;4)-Mur2Ac(oyl-L-Ala-gamma-D-Glu-L-Lys-D-Ala-D-Ala)-di-trans,octa-cis-undecaprenyl diphosphate = [GlcNAc-(1-&gt;4)-Mur2Ac(oyl-L-Ala-gamma-D-Glu-L-Lys-D-Ala-D-Ala)](n+1)-di-trans,octa-cis-undecaprenyl diphosphate + di-trans,octa-cis-undecaprenyl diphosphate + H(+)</text>
        <dbReference type="Rhea" id="RHEA:23708"/>
        <dbReference type="Rhea" id="RHEA-COMP:9602"/>
        <dbReference type="Rhea" id="RHEA-COMP:9603"/>
        <dbReference type="ChEBI" id="CHEBI:15378"/>
        <dbReference type="ChEBI" id="CHEBI:58405"/>
        <dbReference type="ChEBI" id="CHEBI:60033"/>
        <dbReference type="ChEBI" id="CHEBI:78435"/>
        <dbReference type="EC" id="2.4.99.28"/>
    </reaction>
</comment>
<comment type="catalytic activity">
    <reaction evidence="16">
        <text>Preferential cleavage: (Ac)2-L-Lys-D-Ala-|-D-Ala. Also transpeptidation of peptidyl-alanyl moieties that are N-acyl substituents of D-alanine.</text>
        <dbReference type="EC" id="3.4.16.4"/>
    </reaction>
</comment>
<evidence type="ECO:0000256" key="15">
    <source>
        <dbReference type="ARBA" id="ARBA00023316"/>
    </source>
</evidence>
<keyword evidence="9" id="KW-0808">Transferase</keyword>
<keyword evidence="11" id="KW-0133">Cell shape</keyword>
<dbReference type="Pfam" id="PF00912">
    <property type="entry name" value="Transgly"/>
    <property type="match status" value="1"/>
</dbReference>
<evidence type="ECO:0000256" key="18">
    <source>
        <dbReference type="SAM" id="MobiDB-lite"/>
    </source>
</evidence>
<keyword evidence="15" id="KW-0961">Cell wall biogenesis/degradation</keyword>
<dbReference type="PANTHER" id="PTHR32282">
    <property type="entry name" value="BINDING PROTEIN TRANSPEPTIDASE, PUTATIVE-RELATED"/>
    <property type="match status" value="1"/>
</dbReference>
<sequence>MINKLFKQLISFLTPLLPYLLRGREVLFHHVTKASYKVVHYYQESPRKRILQTLQLLVVGGFVFTLLLTTSVYLGLFGKLPSKKELKQIEHAQTSKVFSADQKLIGKYYFQERSGVAYKAISPHVIQALVATEDERFYEHHGIDWRSYARVLVKSILMQRESAGGGSTLSQQLIKNLYPREDWGVLSLPISKLKEAILALRLEEVYSKEEILTLYLNTVPFGERAYGIHTASERFFSKSPKQLSVEEAAVLIGLLKATYYYNPRLFPERAQTRRNVVLKQMVKNEYLSEKTYQKLSSKPIQLRYSSNKKNQDFAPYFKEYIRQEAQKICQTIEKEDGEFYNIYTDGVNIHTTIDSRMQSYAQKASKTHMKKLQGLFDQHWKGREPWEKTPQVIQQEIYKSERYKALSAKGLSKEEIMNSFKQPLKMNVFTWQGDKELSMSPLDSIKHYLRFLDCGFVAMDAENGHVKAWVGGINFDTFHYDHVHPNAKRQVGSTFKPFLYATALENGYTPCDYFSNEKVTYEEYDSWAPSNANGQHEGYYSLKGALINSVNTVSVKLMMEVGPEQVAEQARLMGIQSTMEEVPSLALGTSSLSLFEMANAYSPLANGGYKVAPVIITYITNKEGEVIWRARKEPRERVLSRKTARYMREILQGVVDRGTAKSIRTSYRLPNDMGGKTGTTQSQADGWFMGFTPTLVTGTWVGSAYPSIHFRSTRLGQGAVMALPISARFFQQLNRDSRFYHYTRSKFPDTNFFSQRALDCEEFSMEPIERRRKTWNFFDGLFGGGQSPERLSDNEDEDVSSQSNDERTTPSSPRKNNYPTYRRRYEEPPKKKNFIERLFNRR</sequence>
<evidence type="ECO:0000256" key="6">
    <source>
        <dbReference type="ARBA" id="ARBA00022645"/>
    </source>
</evidence>
<evidence type="ECO:0000256" key="1">
    <source>
        <dbReference type="ARBA" id="ARBA00004236"/>
    </source>
</evidence>
<dbReference type="InterPro" id="IPR001264">
    <property type="entry name" value="Glyco_trans_51"/>
</dbReference>
<evidence type="ECO:0000256" key="17">
    <source>
        <dbReference type="ARBA" id="ARBA00049902"/>
    </source>
</evidence>
<comment type="caution">
    <text evidence="22">The sequence shown here is derived from an EMBL/GenBank/DDBJ whole genome shotgun (WGS) entry which is preliminary data.</text>
</comment>
<evidence type="ECO:0000256" key="2">
    <source>
        <dbReference type="ARBA" id="ARBA00004752"/>
    </source>
</evidence>
<dbReference type="Proteomes" id="UP001500298">
    <property type="component" value="Unassembled WGS sequence"/>
</dbReference>
<organism evidence="22 23">
    <name type="scientific">Algivirga pacifica</name>
    <dbReference type="NCBI Taxonomy" id="1162670"/>
    <lineage>
        <taxon>Bacteria</taxon>
        <taxon>Pseudomonadati</taxon>
        <taxon>Bacteroidota</taxon>
        <taxon>Cytophagia</taxon>
        <taxon>Cytophagales</taxon>
        <taxon>Flammeovirgaceae</taxon>
        <taxon>Algivirga</taxon>
    </lineage>
</organism>
<evidence type="ECO:0000313" key="22">
    <source>
        <dbReference type="EMBL" id="GAA4826856.1"/>
    </source>
</evidence>
<dbReference type="PANTHER" id="PTHR32282:SF11">
    <property type="entry name" value="PENICILLIN-BINDING PROTEIN 1B"/>
    <property type="match status" value="1"/>
</dbReference>
<evidence type="ECO:0000256" key="19">
    <source>
        <dbReference type="SAM" id="Phobius"/>
    </source>
</evidence>
<evidence type="ECO:0000256" key="9">
    <source>
        <dbReference type="ARBA" id="ARBA00022679"/>
    </source>
</evidence>
<dbReference type="InterPro" id="IPR023346">
    <property type="entry name" value="Lysozyme-like_dom_sf"/>
</dbReference>
<keyword evidence="10" id="KW-0378">Hydrolase</keyword>
<dbReference type="InterPro" id="IPR050396">
    <property type="entry name" value="Glycosyltr_51/Transpeptidase"/>
</dbReference>
<dbReference type="Gene3D" id="1.10.3810.10">
    <property type="entry name" value="Biosynthetic peptidoglycan transglycosylase-like"/>
    <property type="match status" value="1"/>
</dbReference>
<evidence type="ECO:0000256" key="8">
    <source>
        <dbReference type="ARBA" id="ARBA00022676"/>
    </source>
</evidence>
<evidence type="ECO:0000313" key="23">
    <source>
        <dbReference type="Proteomes" id="UP001500298"/>
    </source>
</evidence>
<keyword evidence="23" id="KW-1185">Reference proteome</keyword>
<feature type="compositionally biased region" description="Basic and acidic residues" evidence="18">
    <location>
        <begin position="823"/>
        <end position="842"/>
    </location>
</feature>
<feature type="compositionally biased region" description="Polar residues" evidence="18">
    <location>
        <begin position="809"/>
        <end position="819"/>
    </location>
</feature>
<keyword evidence="19" id="KW-0812">Transmembrane</keyword>
<keyword evidence="12" id="KW-0573">Peptidoglycan synthesis</keyword>